<protein>
    <submittedName>
        <fullName evidence="5">Tetratricopeptide repeat protein</fullName>
    </submittedName>
</protein>
<dbReference type="SUPFAM" id="SSF81901">
    <property type="entry name" value="HCP-like"/>
    <property type="match status" value="1"/>
</dbReference>
<dbReference type="RefSeq" id="WP_229341565.1">
    <property type="nucleotide sequence ID" value="NZ_JAJBZG010000005.1"/>
</dbReference>
<reference evidence="5" key="1">
    <citation type="submission" date="2021-10" db="EMBL/GenBank/DDBJ databases">
        <title>Gramella sp. ASW11-100T, isolated from marine sediment.</title>
        <authorList>
            <person name="Xia C."/>
        </authorList>
    </citation>
    <scope>NUCLEOTIDE SEQUENCE</scope>
    <source>
        <strain evidence="5">ASW11-100</strain>
    </source>
</reference>
<dbReference type="SMART" id="SM00028">
    <property type="entry name" value="TPR"/>
    <property type="match status" value="3"/>
</dbReference>
<gene>
    <name evidence="5" type="ORF">LGQ90_12735</name>
</gene>
<keyword evidence="4" id="KW-1133">Transmembrane helix</keyword>
<feature type="transmembrane region" description="Helical" evidence="4">
    <location>
        <begin position="7"/>
        <end position="28"/>
    </location>
</feature>
<dbReference type="AlphaFoldDB" id="A0A9X1LKT5"/>
<keyword evidence="4" id="KW-0472">Membrane</keyword>
<name>A0A9X1LKT5_9FLAO</name>
<feature type="repeat" description="TPR" evidence="3">
    <location>
        <begin position="173"/>
        <end position="206"/>
    </location>
</feature>
<evidence type="ECO:0000313" key="5">
    <source>
        <dbReference type="EMBL" id="MCB7482130.1"/>
    </source>
</evidence>
<keyword evidence="4" id="KW-0812">Transmembrane</keyword>
<dbReference type="PANTHER" id="PTHR44858:SF1">
    <property type="entry name" value="UDP-N-ACETYLGLUCOSAMINE--PEPTIDE N-ACETYLGLUCOSAMINYLTRANSFERASE SPINDLY-RELATED"/>
    <property type="match status" value="1"/>
</dbReference>
<accession>A0A9X1LKT5</accession>
<proteinExistence type="predicted"/>
<dbReference type="InterPro" id="IPR019734">
    <property type="entry name" value="TPR_rpt"/>
</dbReference>
<sequence length="267" mass="31137">MKKLFKILKLILATLLTGYSIVVIYMLLFSSPEKRYSFAANMQGSELSQKMFEILKFKDPENDRIYFEQSVPFNKRGYYEEGFMLLDKAVTLDPKMHLGYRGYMKLRFLRNFKGALADFDRLDSLTPGVIDTPWGEDIDFLRGESYYGLGDYQKASKHFKKSIENQGEDWADIQSFVYIGICEYEMGNLEAAINYYKKALEQSKYSVEAHLGLAKIYSEDGKKELAKSHLEKAEKYFNYKRNDPYSEYLNEIYKSDLAQVKTLNKST</sequence>
<comment type="caution">
    <text evidence="5">The sequence shown here is derived from an EMBL/GenBank/DDBJ whole genome shotgun (WGS) entry which is preliminary data.</text>
</comment>
<evidence type="ECO:0000256" key="4">
    <source>
        <dbReference type="SAM" id="Phobius"/>
    </source>
</evidence>
<feature type="repeat" description="TPR" evidence="3">
    <location>
        <begin position="136"/>
        <end position="169"/>
    </location>
</feature>
<keyword evidence="1" id="KW-0677">Repeat</keyword>
<dbReference type="Pfam" id="PF13424">
    <property type="entry name" value="TPR_12"/>
    <property type="match status" value="1"/>
</dbReference>
<dbReference type="Proteomes" id="UP001139414">
    <property type="component" value="Unassembled WGS sequence"/>
</dbReference>
<evidence type="ECO:0000313" key="6">
    <source>
        <dbReference type="Proteomes" id="UP001139414"/>
    </source>
</evidence>
<dbReference type="InterPro" id="IPR011990">
    <property type="entry name" value="TPR-like_helical_dom_sf"/>
</dbReference>
<dbReference type="Pfam" id="PF13181">
    <property type="entry name" value="TPR_8"/>
    <property type="match status" value="1"/>
</dbReference>
<dbReference type="InterPro" id="IPR050498">
    <property type="entry name" value="Ycf3"/>
</dbReference>
<evidence type="ECO:0000256" key="2">
    <source>
        <dbReference type="ARBA" id="ARBA00022803"/>
    </source>
</evidence>
<keyword evidence="2 3" id="KW-0802">TPR repeat</keyword>
<dbReference type="PANTHER" id="PTHR44858">
    <property type="entry name" value="TETRATRICOPEPTIDE REPEAT PROTEIN 6"/>
    <property type="match status" value="1"/>
</dbReference>
<dbReference type="Gene3D" id="1.25.40.10">
    <property type="entry name" value="Tetratricopeptide repeat domain"/>
    <property type="match status" value="1"/>
</dbReference>
<evidence type="ECO:0000256" key="3">
    <source>
        <dbReference type="PROSITE-ProRule" id="PRU00339"/>
    </source>
</evidence>
<dbReference type="PROSITE" id="PS50005">
    <property type="entry name" value="TPR"/>
    <property type="match status" value="2"/>
</dbReference>
<organism evidence="5 6">
    <name type="scientific">Christiangramia sediminis</name>
    <dbReference type="NCBI Taxonomy" id="2881336"/>
    <lineage>
        <taxon>Bacteria</taxon>
        <taxon>Pseudomonadati</taxon>
        <taxon>Bacteroidota</taxon>
        <taxon>Flavobacteriia</taxon>
        <taxon>Flavobacteriales</taxon>
        <taxon>Flavobacteriaceae</taxon>
        <taxon>Christiangramia</taxon>
    </lineage>
</organism>
<keyword evidence="6" id="KW-1185">Reference proteome</keyword>
<evidence type="ECO:0000256" key="1">
    <source>
        <dbReference type="ARBA" id="ARBA00022737"/>
    </source>
</evidence>
<dbReference type="EMBL" id="JAJBZG010000005">
    <property type="protein sequence ID" value="MCB7482130.1"/>
    <property type="molecule type" value="Genomic_DNA"/>
</dbReference>